<accession>A0A6A6PA12</accession>
<evidence type="ECO:0000259" key="2">
    <source>
        <dbReference type="Pfam" id="PF07919"/>
    </source>
</evidence>
<protein>
    <submittedName>
        <fullName evidence="4">Gryzun, putative trafficking through golgi-domain-containing protein</fullName>
    </submittedName>
</protein>
<feature type="region of interest" description="Disordered" evidence="1">
    <location>
        <begin position="793"/>
        <end position="830"/>
    </location>
</feature>
<evidence type="ECO:0000259" key="3">
    <source>
        <dbReference type="Pfam" id="PF11817"/>
    </source>
</evidence>
<feature type="region of interest" description="Disordered" evidence="1">
    <location>
        <begin position="1148"/>
        <end position="1171"/>
    </location>
</feature>
<dbReference type="InterPro" id="IPR021773">
    <property type="entry name" value="TPC11"/>
</dbReference>
<dbReference type="Pfam" id="PF11817">
    <property type="entry name" value="Foie-gras_1"/>
    <property type="match status" value="1"/>
</dbReference>
<feature type="compositionally biased region" description="Low complexity" evidence="1">
    <location>
        <begin position="795"/>
        <end position="818"/>
    </location>
</feature>
<dbReference type="Pfam" id="PF07919">
    <property type="entry name" value="Gryzun"/>
    <property type="match status" value="1"/>
</dbReference>
<feature type="domain" description="Gryzun putative trafficking through Golgi" evidence="2">
    <location>
        <begin position="535"/>
        <end position="1144"/>
    </location>
</feature>
<evidence type="ECO:0000313" key="5">
    <source>
        <dbReference type="Proteomes" id="UP000799766"/>
    </source>
</evidence>
<organism evidence="4 5">
    <name type="scientific">Lineolata rhizophorae</name>
    <dbReference type="NCBI Taxonomy" id="578093"/>
    <lineage>
        <taxon>Eukaryota</taxon>
        <taxon>Fungi</taxon>
        <taxon>Dikarya</taxon>
        <taxon>Ascomycota</taxon>
        <taxon>Pezizomycotina</taxon>
        <taxon>Dothideomycetes</taxon>
        <taxon>Dothideomycetes incertae sedis</taxon>
        <taxon>Lineolatales</taxon>
        <taxon>Lineolataceae</taxon>
        <taxon>Lineolata</taxon>
    </lineage>
</organism>
<feature type="region of interest" description="Disordered" evidence="1">
    <location>
        <begin position="131"/>
        <end position="152"/>
    </location>
</feature>
<dbReference type="InterPro" id="IPR012880">
    <property type="entry name" value="Gryzun"/>
</dbReference>
<dbReference type="OrthoDB" id="6278596at2759"/>
<keyword evidence="5" id="KW-1185">Reference proteome</keyword>
<name>A0A6A6PA12_9PEZI</name>
<dbReference type="AlphaFoldDB" id="A0A6A6PA12"/>
<proteinExistence type="predicted"/>
<sequence>MTPLWVAKHQHNVPAVFVAFFSFTSDPSRNSLHDNQLKSEINSMKAALARSDYKTRLAVVLLSDKTILQAPDIEERLGLIRRTTGLDPKNSLFFLPPNTSRVELSSFVSSVLTALHPICIDYYRDLTKHARRKKTRSNIPPPTLPPTKGTSQTLPHHGWVVRYDVKLGIFAEFRQEMDVAGRHYGFALDNLLGADAGVFETTPSWSTRWDELRLLADSAAIRIVRCFLWSGHTAPAVQAWTSYRERVRALLDRRGRGANTYGWEAWQARWTRVMAELIQRADLPAFQVLSEPSSSARSPPPQQPKGDMLLFVPPPEKPLTPSGNRIAPWHLLHHPGYWLRLSAQHTIARRALAREIPEEDRMPPEQSSAHAVAHRSATYDTYLCAPPHIEAPLPPEYTGDAPVRGVDHAEEIVAALNAAISQFALRSQHRFVERLSLDLGTQLLEAGRWRAALDSLAPLWQSLSWRTEGWWPLVARVAGALRDAAVGAAEPKWVVCAEWELMSRRLGGGGLGDLMGCLEGLVAEEGEGDKGKVGIKVEAEKVVSFLDVSCVFLNPEDHVGEPVKTQLMLKSDALPGSSPVTFESVRVEFGGSGPLTAIELSHLADQGSDESESSRIENISLTEMRPSPTDKPTYAGTASLTVHAGQALVFAFPLILREAGDVVLRKSIAVVNNPRFKLTAARDYQRPPSLIAPWTSNVWWLQQQHTGKGAAAPLRNKRLLSRVADSVALRVLPKPPKVEIVVNGLRQVYYTAERVELGVTIENREDEDVEGAVEVRVLSGLKEGVRWKWVSDAVPSSSSRPSSPSSSDEQSSSRPSSDLPGHPLPCPLAPGASTTATLALMAPVSPADNVVLELKALYHLLSDQSTPISKTLSIGLAFVSPFEADYEWSPRLHPDPWPSYFAVTNSGVDGTNEGMQQQPVEGLIHKWNLLARIVSFATEPLRLEEAHVHVLSVSGGSSAPKVTARMEGPGGVPVEKQEGVIVKPKEMTGRGFGVCVAKRDIEDRRPIVVEAEVRVKWRRVNGSEGTEGEEAVGDQVEAILPIPRLMAAAAEPRVIASCVRGAAAFTVAVHDGEEEPDEEHDAVAVTAPPIFLLTYTLENPTTHFLTFDLAMDAAENFAFSGPKLCAVHLLPYSRQNVSYRLLPLLPSSSRPSSKEGRNEGEGETDAEGDADKWMAPVLRVTDRYFNKKLVPLPGEGVVGDGKRGVLVWVGEE</sequence>
<dbReference type="PANTHER" id="PTHR14374">
    <property type="entry name" value="FOIE GRAS"/>
    <property type="match status" value="1"/>
</dbReference>
<gene>
    <name evidence="4" type="ORF">BDY21DRAFT_131844</name>
</gene>
<dbReference type="EMBL" id="MU001672">
    <property type="protein sequence ID" value="KAF2460785.1"/>
    <property type="molecule type" value="Genomic_DNA"/>
</dbReference>
<dbReference type="Proteomes" id="UP000799766">
    <property type="component" value="Unassembled WGS sequence"/>
</dbReference>
<reference evidence="4" key="1">
    <citation type="journal article" date="2020" name="Stud. Mycol.">
        <title>101 Dothideomycetes genomes: a test case for predicting lifestyles and emergence of pathogens.</title>
        <authorList>
            <person name="Haridas S."/>
            <person name="Albert R."/>
            <person name="Binder M."/>
            <person name="Bloem J."/>
            <person name="Labutti K."/>
            <person name="Salamov A."/>
            <person name="Andreopoulos B."/>
            <person name="Baker S."/>
            <person name="Barry K."/>
            <person name="Bills G."/>
            <person name="Bluhm B."/>
            <person name="Cannon C."/>
            <person name="Castanera R."/>
            <person name="Culley D."/>
            <person name="Daum C."/>
            <person name="Ezra D."/>
            <person name="Gonzalez J."/>
            <person name="Henrissat B."/>
            <person name="Kuo A."/>
            <person name="Liang C."/>
            <person name="Lipzen A."/>
            <person name="Lutzoni F."/>
            <person name="Magnuson J."/>
            <person name="Mondo S."/>
            <person name="Nolan M."/>
            <person name="Ohm R."/>
            <person name="Pangilinan J."/>
            <person name="Park H.-J."/>
            <person name="Ramirez L."/>
            <person name="Alfaro M."/>
            <person name="Sun H."/>
            <person name="Tritt A."/>
            <person name="Yoshinaga Y."/>
            <person name="Zwiers L.-H."/>
            <person name="Turgeon B."/>
            <person name="Goodwin S."/>
            <person name="Spatafora J."/>
            <person name="Crous P."/>
            <person name="Grigoriev I."/>
        </authorList>
    </citation>
    <scope>NUCLEOTIDE SEQUENCE</scope>
    <source>
        <strain evidence="4">ATCC 16933</strain>
    </source>
</reference>
<evidence type="ECO:0000256" key="1">
    <source>
        <dbReference type="SAM" id="MobiDB-lite"/>
    </source>
</evidence>
<feature type="domain" description="Trafficking protein particle complex subunit 11" evidence="3">
    <location>
        <begin position="208"/>
        <end position="504"/>
    </location>
</feature>
<evidence type="ECO:0000313" key="4">
    <source>
        <dbReference type="EMBL" id="KAF2460785.1"/>
    </source>
</evidence>
<dbReference type="PANTHER" id="PTHR14374:SF0">
    <property type="entry name" value="TRAFFICKING PROTEIN PARTICLE COMPLEX SUBUNIT 11"/>
    <property type="match status" value="1"/>
</dbReference>